<dbReference type="AlphaFoldDB" id="A0A2S7WGL7"/>
<sequence length="755" mass="85172">MKKKLKFLLLFCFISQFTFSQNALTVKTQNKVSTKQVLDKYITAIGGLDKIKSIKSRILYQSSYSLIKTSKSKDELEGKMLSIIGNKQQVVMVVAGEKNKIASKVIFDGVKGYTDIPGVIKNDFDSKMVAFYKKSIHLFPQVSNFSSYSKTVQEKNFDGKECYMLTFNAPIYGGKSYKTNEYYSKSSGLLIGASFETEQTKSVTYFKDYTLFDGVLTSTQYVGISKTPSLNSTIITSVYVEKASYNIDLSNYLTASNSFLKQEIGFYPSENKHKNALREIKSKAANKDENASNAEIIDQIDGIDITDSDASEDNLRSKIYNELKKEKKSASSVSAISSIISPKGERFDVQDLVEENTTSTLKYRRSSLYTLMINDEDRERNSVIKNAFGNTEISEKFNDHNIGPYLMDGTGGDKDQTEFIQGYLEKNNVAKELVARWFNRDEKGNFDMNLIAERGQYNASDLNARIANGSKRGKALLKDAGEELIGNTFVIVYDFKYTNKANQAKKRGGFFKIVSTVASLAGADDIAMLADGANLASDVVGKGYYVRTTSYLYRLVWDEKTANKFYEDYWNSTENNTKERMESFDKAKFFKLKYVGSEVSRSNLQSTIFTAKSNDDLIKISTTKANDKNIGKLQRTYEEFRVKTPLYKGDPISAKIGLKEDLESGDKFEVLEQVIDDQGNTSYKRVGKIKVEKGMIWDNTFLADEEQPEENTETKKGGLFAKFKKDKEEKPKLPYTVFKGKKGVFASGMLIRQIN</sequence>
<feature type="signal peptide" evidence="1">
    <location>
        <begin position="1"/>
        <end position="23"/>
    </location>
</feature>
<keyword evidence="1" id="KW-0732">Signal</keyword>
<dbReference type="Proteomes" id="UP000239068">
    <property type="component" value="Unassembled WGS sequence"/>
</dbReference>
<protein>
    <submittedName>
        <fullName evidence="2">Uncharacterized protein</fullName>
    </submittedName>
</protein>
<organism evidence="2 3">
    <name type="scientific">Polaribacter glomeratus</name>
    <dbReference type="NCBI Taxonomy" id="102"/>
    <lineage>
        <taxon>Bacteria</taxon>
        <taxon>Pseudomonadati</taxon>
        <taxon>Bacteroidota</taxon>
        <taxon>Flavobacteriia</taxon>
        <taxon>Flavobacteriales</taxon>
        <taxon>Flavobacteriaceae</taxon>
    </lineage>
</organism>
<dbReference type="OrthoDB" id="9811314at2"/>
<feature type="chain" id="PRO_5015479388" evidence="1">
    <location>
        <begin position="24"/>
        <end position="755"/>
    </location>
</feature>
<keyword evidence="3" id="KW-1185">Reference proteome</keyword>
<proteinExistence type="predicted"/>
<accession>A0A2S7WGL7</accession>
<evidence type="ECO:0000313" key="3">
    <source>
        <dbReference type="Proteomes" id="UP000239068"/>
    </source>
</evidence>
<dbReference type="EMBL" id="MSCM01000002">
    <property type="protein sequence ID" value="PQJ76451.1"/>
    <property type="molecule type" value="Genomic_DNA"/>
</dbReference>
<comment type="caution">
    <text evidence="2">The sequence shown here is derived from an EMBL/GenBank/DDBJ whole genome shotgun (WGS) entry which is preliminary data.</text>
</comment>
<gene>
    <name evidence="2" type="ORF">BTO16_11105</name>
</gene>
<evidence type="ECO:0000313" key="2">
    <source>
        <dbReference type="EMBL" id="PQJ76451.1"/>
    </source>
</evidence>
<evidence type="ECO:0000256" key="1">
    <source>
        <dbReference type="SAM" id="SignalP"/>
    </source>
</evidence>
<reference evidence="2 3" key="1">
    <citation type="submission" date="2016-12" db="EMBL/GenBank/DDBJ databases">
        <title>Trade-off between light-utilization and light-protection in marine flavobacteria.</title>
        <authorList>
            <person name="Kumagai Y."/>
            <person name="Yoshizawa S."/>
            <person name="Kogure K."/>
            <person name="Iwasaki W."/>
        </authorList>
    </citation>
    <scope>NUCLEOTIDE SEQUENCE [LARGE SCALE GENOMIC DNA]</scope>
    <source>
        <strain evidence="2 3">ATCC 43844</strain>
    </source>
</reference>
<dbReference type="RefSeq" id="WP_105021759.1">
    <property type="nucleotide sequence ID" value="NZ_MSCM01000002.1"/>
</dbReference>
<name>A0A2S7WGL7_9FLAO</name>